<evidence type="ECO:0000259" key="23">
    <source>
        <dbReference type="PROSITE" id="PS50112"/>
    </source>
</evidence>
<dbReference type="PROSITE" id="PS50924">
    <property type="entry name" value="MHYT"/>
    <property type="match status" value="1"/>
</dbReference>
<feature type="domain" description="Histidine kinase" evidence="21">
    <location>
        <begin position="545"/>
        <end position="762"/>
    </location>
</feature>
<dbReference type="PROSITE" id="PS50113">
    <property type="entry name" value="PAC"/>
    <property type="match status" value="1"/>
</dbReference>
<reference evidence="27 28" key="1">
    <citation type="submission" date="2014-04" db="EMBL/GenBank/DDBJ databases">
        <title>Marinobacterium kochiensis sp. nov., isolated from sediment sample collected from Kochi backwaters in Kerala, India.</title>
        <authorList>
            <person name="Singh A."/>
            <person name="Pinnaka A.K."/>
        </authorList>
    </citation>
    <scope>NUCLEOTIDE SEQUENCE [LARGE SCALE GENOMIC DNA]</scope>
    <source>
        <strain evidence="27 28">AK27</strain>
    </source>
</reference>
<dbReference type="Pfam" id="PF00072">
    <property type="entry name" value="Response_reg"/>
    <property type="match status" value="1"/>
</dbReference>
<dbReference type="CDD" id="cd00088">
    <property type="entry name" value="HPT"/>
    <property type="match status" value="1"/>
</dbReference>
<dbReference type="InterPro" id="IPR001610">
    <property type="entry name" value="PAC"/>
</dbReference>
<name>A0A081G1X5_9GAMM</name>
<feature type="transmembrane region" description="Helical" evidence="20">
    <location>
        <begin position="233"/>
        <end position="259"/>
    </location>
</feature>
<keyword evidence="13 20" id="KW-0472">Membrane</keyword>
<evidence type="ECO:0000256" key="8">
    <source>
        <dbReference type="ARBA" id="ARBA00022741"/>
    </source>
</evidence>
<feature type="domain" description="PAC" evidence="24">
    <location>
        <begin position="475"/>
        <end position="527"/>
    </location>
</feature>
<evidence type="ECO:0000256" key="7">
    <source>
        <dbReference type="ARBA" id="ARBA00022692"/>
    </source>
</evidence>
<dbReference type="FunFam" id="1.10.287.130:FF:000002">
    <property type="entry name" value="Two-component osmosensing histidine kinase"/>
    <property type="match status" value="1"/>
</dbReference>
<feature type="domain" description="HPt" evidence="25">
    <location>
        <begin position="935"/>
        <end position="1028"/>
    </location>
</feature>
<dbReference type="Gene3D" id="3.30.450.20">
    <property type="entry name" value="PAS domain"/>
    <property type="match status" value="2"/>
</dbReference>
<evidence type="ECO:0000256" key="9">
    <source>
        <dbReference type="ARBA" id="ARBA00022777"/>
    </source>
</evidence>
<dbReference type="InterPro" id="IPR000014">
    <property type="entry name" value="PAS"/>
</dbReference>
<feature type="transmembrane region" description="Helical" evidence="20">
    <location>
        <begin position="95"/>
        <end position="112"/>
    </location>
</feature>
<comment type="function">
    <text evidence="14">Putative oxygen sensor; modulates the activity of FixJ, a transcriptional activator of nitrogen fixation fixK gene. FixL probably acts as a kinase that phosphorylates FixJ.</text>
</comment>
<dbReference type="Pfam" id="PF03707">
    <property type="entry name" value="MHYT"/>
    <property type="match status" value="4"/>
</dbReference>
<dbReference type="STRING" id="1232683.ADIMK_1233"/>
<dbReference type="eggNOG" id="COG3300">
    <property type="taxonomic scope" value="Bacteria"/>
</dbReference>
<evidence type="ECO:0000259" key="26">
    <source>
        <dbReference type="PROSITE" id="PS50924"/>
    </source>
</evidence>
<comment type="subunit">
    <text evidence="15">At low DSF concentrations, interacts with RpfF.</text>
</comment>
<evidence type="ECO:0000256" key="5">
    <source>
        <dbReference type="ARBA" id="ARBA00022553"/>
    </source>
</evidence>
<dbReference type="InterPro" id="IPR036890">
    <property type="entry name" value="HATPase_C_sf"/>
</dbReference>
<evidence type="ECO:0000256" key="15">
    <source>
        <dbReference type="ARBA" id="ARBA00064003"/>
    </source>
</evidence>
<gene>
    <name evidence="27" type="ORF">ADIMK_1233</name>
</gene>
<evidence type="ECO:0000256" key="13">
    <source>
        <dbReference type="ARBA" id="ARBA00023136"/>
    </source>
</evidence>
<evidence type="ECO:0000256" key="6">
    <source>
        <dbReference type="ARBA" id="ARBA00022679"/>
    </source>
</evidence>
<dbReference type="PRINTS" id="PR00344">
    <property type="entry name" value="BCTRLSENSOR"/>
</dbReference>
<dbReference type="PANTHER" id="PTHR45339">
    <property type="entry name" value="HYBRID SIGNAL TRANSDUCTION HISTIDINE KINASE J"/>
    <property type="match status" value="1"/>
</dbReference>
<dbReference type="InterPro" id="IPR013767">
    <property type="entry name" value="PAS_fold"/>
</dbReference>
<evidence type="ECO:0000256" key="10">
    <source>
        <dbReference type="ARBA" id="ARBA00022840"/>
    </source>
</evidence>
<dbReference type="InterPro" id="IPR008207">
    <property type="entry name" value="Sig_transdc_His_kin_Hpt_dom"/>
</dbReference>
<dbReference type="InterPro" id="IPR005467">
    <property type="entry name" value="His_kinase_dom"/>
</dbReference>
<comment type="subcellular location">
    <subcellularLocation>
        <location evidence="2">Cell membrane</location>
        <topology evidence="2">Multi-pass membrane protein</topology>
    </subcellularLocation>
</comment>
<dbReference type="eggNOG" id="COG2205">
    <property type="taxonomic scope" value="Bacteria"/>
</dbReference>
<dbReference type="PATRIC" id="fig|1232683.4.peg.1223"/>
<feature type="transmembrane region" description="Helical" evidence="20">
    <location>
        <begin position="192"/>
        <end position="218"/>
    </location>
</feature>
<dbReference type="PROSITE" id="PS50112">
    <property type="entry name" value="PAS"/>
    <property type="match status" value="2"/>
</dbReference>
<dbReference type="InterPro" id="IPR011006">
    <property type="entry name" value="CheY-like_superfamily"/>
</dbReference>
<dbReference type="Pfam" id="PF00989">
    <property type="entry name" value="PAS"/>
    <property type="match status" value="1"/>
</dbReference>
<evidence type="ECO:0000256" key="12">
    <source>
        <dbReference type="ARBA" id="ARBA00023012"/>
    </source>
</evidence>
<evidence type="ECO:0000313" key="28">
    <source>
        <dbReference type="Proteomes" id="UP000028252"/>
    </source>
</evidence>
<dbReference type="SUPFAM" id="SSF52172">
    <property type="entry name" value="CheY-like"/>
    <property type="match status" value="1"/>
</dbReference>
<dbReference type="SMART" id="SM00091">
    <property type="entry name" value="PAS"/>
    <property type="match status" value="2"/>
</dbReference>
<feature type="domain" description="Response regulatory" evidence="22">
    <location>
        <begin position="783"/>
        <end position="902"/>
    </location>
</feature>
<dbReference type="GO" id="GO:0005524">
    <property type="term" value="F:ATP binding"/>
    <property type="evidence" value="ECO:0007669"/>
    <property type="project" value="UniProtKB-KW"/>
</dbReference>
<dbReference type="EC" id="2.7.13.3" evidence="3"/>
<dbReference type="InterPro" id="IPR003594">
    <property type="entry name" value="HATPase_dom"/>
</dbReference>
<evidence type="ECO:0000256" key="3">
    <source>
        <dbReference type="ARBA" id="ARBA00012438"/>
    </source>
</evidence>
<dbReference type="EMBL" id="JMQN01000015">
    <property type="protein sequence ID" value="KEA64780.1"/>
    <property type="molecule type" value="Genomic_DNA"/>
</dbReference>
<dbReference type="PANTHER" id="PTHR45339:SF1">
    <property type="entry name" value="HYBRID SIGNAL TRANSDUCTION HISTIDINE KINASE J"/>
    <property type="match status" value="1"/>
</dbReference>
<evidence type="ECO:0000256" key="11">
    <source>
        <dbReference type="ARBA" id="ARBA00022989"/>
    </source>
</evidence>
<dbReference type="Pfam" id="PF08447">
    <property type="entry name" value="PAS_3"/>
    <property type="match status" value="1"/>
</dbReference>
<dbReference type="InterPro" id="IPR036641">
    <property type="entry name" value="HPT_dom_sf"/>
</dbReference>
<protein>
    <recommendedName>
        <fullName evidence="17">Sensor protein FixL</fullName>
        <ecNumber evidence="3">2.7.13.3</ecNumber>
    </recommendedName>
    <alternativeName>
        <fullName evidence="16">Sensory/regulatory protein RpfC</fullName>
    </alternativeName>
</protein>
<keyword evidence="6" id="KW-0808">Transferase</keyword>
<dbReference type="InterPro" id="IPR004358">
    <property type="entry name" value="Sig_transdc_His_kin-like_C"/>
</dbReference>
<evidence type="ECO:0000259" key="25">
    <source>
        <dbReference type="PROSITE" id="PS50894"/>
    </source>
</evidence>
<dbReference type="RefSeq" id="WP_051692551.1">
    <property type="nucleotide sequence ID" value="NZ_JMQN01000015.1"/>
</dbReference>
<dbReference type="CDD" id="cd16922">
    <property type="entry name" value="HATPase_EvgS-ArcB-TorS-like"/>
    <property type="match status" value="1"/>
</dbReference>
<keyword evidence="5 19" id="KW-0597">Phosphoprotein</keyword>
<dbReference type="CDD" id="cd17546">
    <property type="entry name" value="REC_hyHK_CKI1_RcsC-like"/>
    <property type="match status" value="1"/>
</dbReference>
<dbReference type="SMART" id="SM00388">
    <property type="entry name" value="HisKA"/>
    <property type="match status" value="1"/>
</dbReference>
<evidence type="ECO:0000313" key="27">
    <source>
        <dbReference type="EMBL" id="KEA64780.1"/>
    </source>
</evidence>
<dbReference type="InterPro" id="IPR035965">
    <property type="entry name" value="PAS-like_dom_sf"/>
</dbReference>
<dbReference type="PROSITE" id="PS50894">
    <property type="entry name" value="HPT"/>
    <property type="match status" value="1"/>
</dbReference>
<feature type="modified residue" description="4-aspartylphosphate" evidence="19">
    <location>
        <position position="832"/>
    </location>
</feature>
<evidence type="ECO:0000259" key="24">
    <source>
        <dbReference type="PROSITE" id="PS50113"/>
    </source>
</evidence>
<sequence length="1122" mass="124165">MTMLTDFFLTDPVPSLAVIGSYNPWLVTLSLLIAVFTSSIALHLVGAVRNTDNPVLKRVGILSSGLALGGGIWSMHFIGMMAFEMNVPVEYDPGLTLLSAVPGVLACWLAMARANDERLDWRRLAINGLLLGAGIGTMHYTGMAAMKMSSMMHYDPYLFALSIVVAVLLAMLALSIKSWIWHGFRHLSRYWVSLISGSVMGLAISAMHYTGMAAVVFVSDSPLPMSGGRDDTAVLALSVSLFTCLITVIALSINALLWYRNLVAQISANASRMDAILNTAVDGIITIDHKGIIQSFNPAAERILGWSADEVSGMNVSMLMPEPDHSAHDGYLEQYRATRKPKIIGSGREVMAKHKMGHMVPIRLGVGEVNLPGSKALYVGFITDISQRRAMEAELREREERYRSLISNIPGASYRCRQDSQWSMAFISDAIRDLTGWSPEMLEKGEMTLGEMIHPDDREMVEGAVARHAENQQRFMIEYRIRHRDGRWIWLLDHGSFSYDEQGQVKWIDGVLLDISSRKAIEAALVEAKEQAEGAASVKSEFLANMSHEIRTPMNAIIGFSDVLMDTALTDDQQRYLKTISGSARSLLHLLNDILDSAKLEKGKMELEWSDFSMPELLDNVISTLWLQARDKSLDLSLDLSPELDTFYLGAPQRIRQVLTNLLGNAVKFTEEGTVRLSVLPAGDGLVEFRVSDTGIGIPADRLKEIFDPFTQADASMSRRFGGTGLGTTICKQLVELMGGTISASSTPGQGSCFSFLLPLKPGQSVQAEPKLDADHIQLPPLNVLVADDVQQNLDLLTLLLERQGHSVISAENGHEALQRFCERPFDLVLLDVHMPQLDGLGAAQAMRSHEREKGIAHTPIIALTASVMEEDRRATREAGMDGFATKPIDFRQLTAEMARVTGLSVRVADPAPGGSPDTTKCSIQREDGLALWGDWTLYLKELQRFEESNRDCCKQFGELYDQQNVEEVRLAAHRLKGVAGNLALKPLSRALGRIEDAVRRVPPEFDPELVSQLERAFDDFRRELARIVEEQAERKEVVPAALPSEDAAQFEASVQRLIEAARAAEFDDESLERMKQSAPERHRYTVNDIARAFDDFDFLEAHRLLAELTPADTKDVEESAT</sequence>
<keyword evidence="28" id="KW-1185">Reference proteome</keyword>
<keyword evidence="7 20" id="KW-0812">Transmembrane</keyword>
<evidence type="ECO:0000256" key="1">
    <source>
        <dbReference type="ARBA" id="ARBA00000085"/>
    </source>
</evidence>
<dbReference type="CDD" id="cd00130">
    <property type="entry name" value="PAS"/>
    <property type="match status" value="2"/>
</dbReference>
<evidence type="ECO:0000259" key="22">
    <source>
        <dbReference type="PROSITE" id="PS50110"/>
    </source>
</evidence>
<dbReference type="GO" id="GO:0005886">
    <property type="term" value="C:plasma membrane"/>
    <property type="evidence" value="ECO:0007669"/>
    <property type="project" value="UniProtKB-SubCell"/>
</dbReference>
<dbReference type="Gene3D" id="1.10.287.130">
    <property type="match status" value="1"/>
</dbReference>
<proteinExistence type="predicted"/>
<evidence type="ECO:0000256" key="17">
    <source>
        <dbReference type="ARBA" id="ARBA00070616"/>
    </source>
</evidence>
<keyword evidence="8" id="KW-0547">Nucleotide-binding</keyword>
<dbReference type="GO" id="GO:0000155">
    <property type="term" value="F:phosphorelay sensor kinase activity"/>
    <property type="evidence" value="ECO:0007669"/>
    <property type="project" value="InterPro"/>
</dbReference>
<feature type="transmembrane region" description="Helical" evidence="20">
    <location>
        <begin position="25"/>
        <end position="47"/>
    </location>
</feature>
<dbReference type="InterPro" id="IPR036097">
    <property type="entry name" value="HisK_dim/P_sf"/>
</dbReference>
<feature type="transmembrane region" description="Helical" evidence="20">
    <location>
        <begin position="124"/>
        <end position="145"/>
    </location>
</feature>
<dbReference type="SUPFAM" id="SSF47384">
    <property type="entry name" value="Homodimeric domain of signal transducing histidine kinase"/>
    <property type="match status" value="1"/>
</dbReference>
<dbReference type="FunFam" id="3.30.450.20:FF:000060">
    <property type="entry name" value="Sensor protein FixL"/>
    <property type="match status" value="1"/>
</dbReference>
<dbReference type="PROSITE" id="PS50110">
    <property type="entry name" value="RESPONSE_REGULATORY"/>
    <property type="match status" value="1"/>
</dbReference>
<evidence type="ECO:0000256" key="2">
    <source>
        <dbReference type="ARBA" id="ARBA00004651"/>
    </source>
</evidence>
<dbReference type="Gene3D" id="3.40.50.2300">
    <property type="match status" value="1"/>
</dbReference>
<dbReference type="SMART" id="SM00073">
    <property type="entry name" value="HPT"/>
    <property type="match status" value="1"/>
</dbReference>
<dbReference type="OrthoDB" id="9810730at2"/>
<dbReference type="Pfam" id="PF02518">
    <property type="entry name" value="HATPase_c"/>
    <property type="match status" value="1"/>
</dbReference>
<dbReference type="InterPro" id="IPR013655">
    <property type="entry name" value="PAS_fold_3"/>
</dbReference>
<keyword evidence="10" id="KW-0067">ATP-binding</keyword>
<comment type="caution">
    <text evidence="27">The sequence shown here is derived from an EMBL/GenBank/DDBJ whole genome shotgun (WGS) entry which is preliminary data.</text>
</comment>
<keyword evidence="9" id="KW-0418">Kinase</keyword>
<dbReference type="Gene3D" id="1.20.120.160">
    <property type="entry name" value="HPT domain"/>
    <property type="match status" value="1"/>
</dbReference>
<feature type="domain" description="PAS" evidence="23">
    <location>
        <begin position="269"/>
        <end position="322"/>
    </location>
</feature>
<evidence type="ECO:0000256" key="16">
    <source>
        <dbReference type="ARBA" id="ARBA00068150"/>
    </source>
</evidence>
<evidence type="ECO:0000256" key="14">
    <source>
        <dbReference type="ARBA" id="ARBA00059827"/>
    </source>
</evidence>
<dbReference type="InterPro" id="IPR000700">
    <property type="entry name" value="PAS-assoc_C"/>
</dbReference>
<dbReference type="SMART" id="SM00086">
    <property type="entry name" value="PAC"/>
    <property type="match status" value="2"/>
</dbReference>
<dbReference type="InterPro" id="IPR003661">
    <property type="entry name" value="HisK_dim/P_dom"/>
</dbReference>
<keyword evidence="4" id="KW-1003">Cell membrane</keyword>
<dbReference type="AlphaFoldDB" id="A0A081G1X5"/>
<dbReference type="Proteomes" id="UP000028252">
    <property type="component" value="Unassembled WGS sequence"/>
</dbReference>
<dbReference type="SMART" id="SM00448">
    <property type="entry name" value="REC"/>
    <property type="match status" value="1"/>
</dbReference>
<dbReference type="FunFam" id="3.30.565.10:FF:000010">
    <property type="entry name" value="Sensor histidine kinase RcsC"/>
    <property type="match status" value="1"/>
</dbReference>
<dbReference type="SMART" id="SM00387">
    <property type="entry name" value="HATPase_c"/>
    <property type="match status" value="1"/>
</dbReference>
<comment type="catalytic activity">
    <reaction evidence="1">
        <text>ATP + protein L-histidine = ADP + protein N-phospho-L-histidine.</text>
        <dbReference type="EC" id="2.7.13.3"/>
    </reaction>
</comment>
<dbReference type="NCBIfam" id="TIGR00229">
    <property type="entry name" value="sensory_box"/>
    <property type="match status" value="2"/>
</dbReference>
<evidence type="ECO:0000256" key="20">
    <source>
        <dbReference type="PROSITE-ProRule" id="PRU00244"/>
    </source>
</evidence>
<dbReference type="PROSITE" id="PS50109">
    <property type="entry name" value="HIS_KIN"/>
    <property type="match status" value="1"/>
</dbReference>
<dbReference type="SUPFAM" id="SSF47226">
    <property type="entry name" value="Histidine-containing phosphotransfer domain, HPT domain"/>
    <property type="match status" value="1"/>
</dbReference>
<feature type="domain" description="MHYT" evidence="26">
    <location>
        <begin position="22"/>
        <end position="218"/>
    </location>
</feature>
<feature type="modified residue" description="Phosphohistidine" evidence="18">
    <location>
        <position position="974"/>
    </location>
</feature>
<dbReference type="SUPFAM" id="SSF55785">
    <property type="entry name" value="PYP-like sensor domain (PAS domain)"/>
    <property type="match status" value="2"/>
</dbReference>
<dbReference type="CDD" id="cd00082">
    <property type="entry name" value="HisKA"/>
    <property type="match status" value="1"/>
</dbReference>
<evidence type="ECO:0000259" key="21">
    <source>
        <dbReference type="PROSITE" id="PS50109"/>
    </source>
</evidence>
<evidence type="ECO:0000256" key="18">
    <source>
        <dbReference type="PROSITE-ProRule" id="PRU00110"/>
    </source>
</evidence>
<evidence type="ECO:0000256" key="4">
    <source>
        <dbReference type="ARBA" id="ARBA00022475"/>
    </source>
</evidence>
<organism evidence="27 28">
    <name type="scientific">Marinobacterium lacunae</name>
    <dbReference type="NCBI Taxonomy" id="1232683"/>
    <lineage>
        <taxon>Bacteria</taxon>
        <taxon>Pseudomonadati</taxon>
        <taxon>Pseudomonadota</taxon>
        <taxon>Gammaproteobacteria</taxon>
        <taxon>Oceanospirillales</taxon>
        <taxon>Oceanospirillaceae</taxon>
        <taxon>Marinobacterium</taxon>
    </lineage>
</organism>
<dbReference type="GO" id="GO:0006355">
    <property type="term" value="P:regulation of DNA-templated transcription"/>
    <property type="evidence" value="ECO:0007669"/>
    <property type="project" value="InterPro"/>
</dbReference>
<keyword evidence="12" id="KW-0902">Two-component regulatory system</keyword>
<dbReference type="Pfam" id="PF01627">
    <property type="entry name" value="Hpt"/>
    <property type="match status" value="1"/>
</dbReference>
<evidence type="ECO:0000256" key="19">
    <source>
        <dbReference type="PROSITE-ProRule" id="PRU00169"/>
    </source>
</evidence>
<feature type="domain" description="PAS" evidence="23">
    <location>
        <begin position="398"/>
        <end position="472"/>
    </location>
</feature>
<feature type="transmembrane region" description="Helical" evidence="20">
    <location>
        <begin position="157"/>
        <end position="180"/>
    </location>
</feature>
<dbReference type="InterPro" id="IPR005330">
    <property type="entry name" value="MHYT_dom"/>
</dbReference>
<dbReference type="SUPFAM" id="SSF55874">
    <property type="entry name" value="ATPase domain of HSP90 chaperone/DNA topoisomerase II/histidine kinase"/>
    <property type="match status" value="1"/>
</dbReference>
<feature type="transmembrane region" description="Helical" evidence="20">
    <location>
        <begin position="59"/>
        <end position="83"/>
    </location>
</feature>
<dbReference type="Gene3D" id="3.30.565.10">
    <property type="entry name" value="Histidine kinase-like ATPase, C-terminal domain"/>
    <property type="match status" value="1"/>
</dbReference>
<dbReference type="Pfam" id="PF00512">
    <property type="entry name" value="HisKA"/>
    <property type="match status" value="1"/>
</dbReference>
<accession>A0A081G1X5</accession>
<dbReference type="InterPro" id="IPR001789">
    <property type="entry name" value="Sig_transdc_resp-reg_receiver"/>
</dbReference>
<keyword evidence="11 20" id="KW-1133">Transmembrane helix</keyword>